<dbReference type="GO" id="GO:0004553">
    <property type="term" value="F:hydrolase activity, hydrolyzing O-glycosyl compounds"/>
    <property type="evidence" value="ECO:0007669"/>
    <property type="project" value="InterPro"/>
</dbReference>
<dbReference type="GeneID" id="30025615"/>
<comment type="caution">
    <text evidence="3">The sequence shown here is derived from an EMBL/GenBank/DDBJ whole genome shotgun (WGS) entry which is preliminary data.</text>
</comment>
<feature type="domain" description="GH16" evidence="2">
    <location>
        <begin position="13"/>
        <end position="294"/>
    </location>
</feature>
<sequence length="352" mass="39064">MIAIILWAVLSGLTFAHADSQYTLVESYSSTNFFEKFNFFESNYSTGNYNDVDPTSGFVNYRNREDAMKLGLIATQGSEVFLGVNHRDTMDPKGEGRDSVRLESKQLYNHGLFIAEFTHLPKPSCGAWPAFWTFGDPWPVKGEMDIIENWNLAKNNMVVLHTGNATEVGNCTISQSPMSNTVISTNCDSTFQDEKQALNQGCSTEETSGQWGSESGGVYAMEWSSEYIKVWSWSRNGTSKDIRLGKPNPQSWGKPHFYAGGSSCNVSRQVRDQKLVLNITFCGAAAGNPALWGQQCRNTTGYETCAEYVAKHPDDFADTFWKLKKIDVFHVATNGTKCADEDSGSGKQKGLE</sequence>
<dbReference type="EMBL" id="AZHB01000045">
    <property type="protein sequence ID" value="OAA52159.1"/>
    <property type="molecule type" value="Genomic_DNA"/>
</dbReference>
<name>A0A167KT54_CORFA</name>
<dbReference type="GO" id="GO:0030246">
    <property type="term" value="F:carbohydrate binding"/>
    <property type="evidence" value="ECO:0007669"/>
    <property type="project" value="UniProtKB-KW"/>
</dbReference>
<keyword evidence="4" id="KW-1185">Reference proteome</keyword>
<reference evidence="3 4" key="1">
    <citation type="journal article" date="2016" name="Genome Biol. Evol.">
        <title>Divergent and convergent evolution of fungal pathogenicity.</title>
        <authorList>
            <person name="Shang Y."/>
            <person name="Xiao G."/>
            <person name="Zheng P."/>
            <person name="Cen K."/>
            <person name="Zhan S."/>
            <person name="Wang C."/>
        </authorList>
    </citation>
    <scope>NUCLEOTIDE SEQUENCE [LARGE SCALE GENOMIC DNA]</scope>
    <source>
        <strain evidence="3 4">ARSEF 2679</strain>
    </source>
</reference>
<dbReference type="InterPro" id="IPR013320">
    <property type="entry name" value="ConA-like_dom_sf"/>
</dbReference>
<dbReference type="PANTHER" id="PTHR10963:SF24">
    <property type="entry name" value="GLYCOSIDASE C21B10.07-RELATED"/>
    <property type="match status" value="1"/>
</dbReference>
<keyword evidence="1" id="KW-0732">Signal</keyword>
<dbReference type="CDD" id="cd02181">
    <property type="entry name" value="GH16_fungal_Lam16A_glucanase"/>
    <property type="match status" value="1"/>
</dbReference>
<dbReference type="GO" id="GO:0009251">
    <property type="term" value="P:glucan catabolic process"/>
    <property type="evidence" value="ECO:0007669"/>
    <property type="project" value="TreeGrafter"/>
</dbReference>
<dbReference type="PANTHER" id="PTHR10963">
    <property type="entry name" value="GLYCOSYL HYDROLASE-RELATED"/>
    <property type="match status" value="1"/>
</dbReference>
<dbReference type="SUPFAM" id="SSF49899">
    <property type="entry name" value="Concanavalin A-like lectins/glucanases"/>
    <property type="match status" value="1"/>
</dbReference>
<dbReference type="Pfam" id="PF26113">
    <property type="entry name" value="GH16_XgeA"/>
    <property type="match status" value="1"/>
</dbReference>
<dbReference type="InterPro" id="IPR000757">
    <property type="entry name" value="Beta-glucanase-like"/>
</dbReference>
<evidence type="ECO:0000259" key="2">
    <source>
        <dbReference type="PROSITE" id="PS51762"/>
    </source>
</evidence>
<dbReference type="Proteomes" id="UP000076744">
    <property type="component" value="Unassembled WGS sequence"/>
</dbReference>
<dbReference type="STRING" id="1081104.A0A167KT54"/>
<dbReference type="AlphaFoldDB" id="A0A167KT54"/>
<proteinExistence type="predicted"/>
<dbReference type="RefSeq" id="XP_018699936.1">
    <property type="nucleotide sequence ID" value="XM_018852926.1"/>
</dbReference>
<evidence type="ECO:0000256" key="1">
    <source>
        <dbReference type="SAM" id="SignalP"/>
    </source>
</evidence>
<evidence type="ECO:0000313" key="3">
    <source>
        <dbReference type="EMBL" id="OAA52159.1"/>
    </source>
</evidence>
<organism evidence="3 4">
    <name type="scientific">Cordyceps fumosorosea (strain ARSEF 2679)</name>
    <name type="common">Isaria fumosorosea</name>
    <dbReference type="NCBI Taxonomy" id="1081104"/>
    <lineage>
        <taxon>Eukaryota</taxon>
        <taxon>Fungi</taxon>
        <taxon>Dikarya</taxon>
        <taxon>Ascomycota</taxon>
        <taxon>Pezizomycotina</taxon>
        <taxon>Sordariomycetes</taxon>
        <taxon>Hypocreomycetidae</taxon>
        <taxon>Hypocreales</taxon>
        <taxon>Cordycipitaceae</taxon>
        <taxon>Cordyceps</taxon>
    </lineage>
</organism>
<feature type="signal peptide" evidence="1">
    <location>
        <begin position="1"/>
        <end position="18"/>
    </location>
</feature>
<feature type="chain" id="PRO_5007889546" evidence="1">
    <location>
        <begin position="19"/>
        <end position="352"/>
    </location>
</feature>
<dbReference type="OrthoDB" id="192832at2759"/>
<dbReference type="InterPro" id="IPR050546">
    <property type="entry name" value="Glycosyl_Hydrlase_16"/>
</dbReference>
<accession>A0A167KT54</accession>
<evidence type="ECO:0000313" key="4">
    <source>
        <dbReference type="Proteomes" id="UP000076744"/>
    </source>
</evidence>
<dbReference type="Gene3D" id="2.60.120.200">
    <property type="match status" value="1"/>
</dbReference>
<gene>
    <name evidence="3" type="ORF">ISF_09323</name>
</gene>
<dbReference type="PROSITE" id="PS51762">
    <property type="entry name" value="GH16_2"/>
    <property type="match status" value="1"/>
</dbReference>
<protein>
    <submittedName>
        <fullName evidence="3">Concanavalin A-like lectin/glucanase</fullName>
    </submittedName>
</protein>
<keyword evidence="3" id="KW-0430">Lectin</keyword>